<reference evidence="3" key="1">
    <citation type="journal article" date="2019" name="Int. J. Syst. Evol. Microbiol.">
        <title>The Global Catalogue of Microorganisms (GCM) 10K type strain sequencing project: providing services to taxonomists for standard genome sequencing and annotation.</title>
        <authorList>
            <consortium name="The Broad Institute Genomics Platform"/>
            <consortium name="The Broad Institute Genome Sequencing Center for Infectious Disease"/>
            <person name="Wu L."/>
            <person name="Ma J."/>
        </authorList>
    </citation>
    <scope>NUCLEOTIDE SEQUENCE [LARGE SCALE GENOMIC DNA]</scope>
    <source>
        <strain evidence="3">JCM 17688</strain>
    </source>
</reference>
<dbReference type="InterPro" id="IPR041920">
    <property type="entry name" value="ROS/MUCR_sf"/>
</dbReference>
<evidence type="ECO:0000313" key="3">
    <source>
        <dbReference type="Proteomes" id="UP001500635"/>
    </source>
</evidence>
<proteinExistence type="predicted"/>
<evidence type="ECO:0000313" key="2">
    <source>
        <dbReference type="EMBL" id="GAA4399463.1"/>
    </source>
</evidence>
<accession>A0ABP8K1X5</accession>
<evidence type="ECO:0000256" key="1">
    <source>
        <dbReference type="SAM" id="MobiDB-lite"/>
    </source>
</evidence>
<dbReference type="Gene3D" id="1.10.10.1550">
    <property type="entry name" value="ROS/MUCR transcriptional regulator protein"/>
    <property type="match status" value="1"/>
</dbReference>
<feature type="region of interest" description="Disordered" evidence="1">
    <location>
        <begin position="1106"/>
        <end position="1128"/>
    </location>
</feature>
<comment type="caution">
    <text evidence="2">The sequence shown here is derived from an EMBL/GenBank/DDBJ whole genome shotgun (WGS) entry which is preliminary data.</text>
</comment>
<dbReference type="Proteomes" id="UP001500635">
    <property type="component" value="Unassembled WGS sequence"/>
</dbReference>
<dbReference type="EMBL" id="BAABFR010000070">
    <property type="protein sequence ID" value="GAA4399463.1"/>
    <property type="molecule type" value="Genomic_DNA"/>
</dbReference>
<feature type="region of interest" description="Disordered" evidence="1">
    <location>
        <begin position="1183"/>
        <end position="1213"/>
    </location>
</feature>
<gene>
    <name evidence="2" type="ORF">GCM10023147_36860</name>
</gene>
<name>A0ABP8K1X5_9ACTN</name>
<feature type="region of interest" description="Disordered" evidence="1">
    <location>
        <begin position="1014"/>
        <end position="1037"/>
    </location>
</feature>
<evidence type="ECO:0008006" key="4">
    <source>
        <dbReference type="Google" id="ProtNLM"/>
    </source>
</evidence>
<keyword evidence="3" id="KW-1185">Reference proteome</keyword>
<organism evidence="2 3">
    <name type="scientific">Tsukamurella soli</name>
    <dbReference type="NCBI Taxonomy" id="644556"/>
    <lineage>
        <taxon>Bacteria</taxon>
        <taxon>Bacillati</taxon>
        <taxon>Actinomycetota</taxon>
        <taxon>Actinomycetes</taxon>
        <taxon>Mycobacteriales</taxon>
        <taxon>Tsukamurellaceae</taxon>
        <taxon>Tsukamurella</taxon>
    </lineage>
</organism>
<sequence length="1213" mass="132387">MLKPRDERLLDEVTAHVTQVGGLLGMERRLERRLARLASDRRVGSTRPVFERLDAVAAGWDASVAERQAAAEAAGDEFETPRARRAAREWAEKFARAGWSGWADAAGWAIDSHAGIAEVAVRMGGSETKIREVLMDWLDGPEAVDLIAGIGARPGHLVDDGTRLQCHVCGLWFRALGLHVRRHGMSSDGYRAAFGLADDVSLSSEDVTIRAVDGRHGRGRPVCDEALAGAGYPDLGAAVHDAMVRGEGVQELAARLGISKPTLHREMRPLDLRFDTAYVRMVRLAAETVAAGGTVSDGPAELRTWVQTFRRRARRGEVSPTARWLDTVDPGWMKTSAVRAAEAGKVSPISRRYRADQEIREVLDRNGFPDLQTAAAWVESIGGGTAALATLLGIQRRSMLGHLRRAGVEVYDPPAYRTVPRYRAELGAAVAHVRNGGTLAEPSEPLREWLVERRTVDTPPWVNPLLDRVDPRWRTAVEPSRRRSSASWERIVAECELYVARNGSLDGIDGDAARRLAHWRNRARSGELRPWHLRLDELDPTWRTSDRERAAHAALLGRAPVHPATVRARERLATAIARVGWRDWTDALVWAAGQHRGPTDIAATLGVTHTVVLTELRAWWLDHPEYRRCIEPHLVAAPGRIHDDGERVQCQLCGMWFPRLGPHLSLHDLDGAAYRGRLGIADDDSMESRGSVRSRRGLGLVDQWRPVLEPAGFGSLAQAVEWAVSDGRNINGLAEHLGVHPSRLGKALRQAEISFPTVADGMFERARHEVARLGHLSDTDDRRLLTWLQGRRRKDRVGNGGEISAELDRIDPDWRIPPRDLAVLRGVAYRGNRKTRNAEERRCAALDRCGWADLAEAAAWMTSIGAPFMAVAIRMGEPSATVSRWLAAAGHDPGAMEHMEPVEKPLRAALELAAGMGLASADSQLKRWLAHRRDASTNMWVNTMLDEAEPAWRDHAHGDGTGIMVRRWRRALDRGGFGTWSDAVAWRPVSTPASARSVSGSVCGPTNSGLRCDGGGPSIRRSSMPLRSGRSPATGRGAMVRASSAGSADCGRSCCTRTCCCTGCLRRSIASGSVWLPASRCECEGRMGSGEIDEEVRQDRLLLDLDSHGRHDGGELRIPGRDGRRPDEGGTVVHPCGGAVVGGGEPPGLPVVVAPDEVGDSQSVPVEVAVVAQTRTRGYELVQQEQHRGARLSGGAHQGPALGTEPVRRGGDH</sequence>
<protein>
    <recommendedName>
        <fullName evidence="4">ROS/MUCR transcriptional regulator protein</fullName>
    </recommendedName>
</protein>